<feature type="coiled-coil region" evidence="1">
    <location>
        <begin position="304"/>
        <end position="389"/>
    </location>
</feature>
<feature type="transmembrane region" description="Helical" evidence="3">
    <location>
        <begin position="101"/>
        <end position="125"/>
    </location>
</feature>
<dbReference type="EMBL" id="JBBYHV010000001">
    <property type="protein sequence ID" value="MEL1249081.1"/>
    <property type="molecule type" value="Genomic_DNA"/>
</dbReference>
<evidence type="ECO:0000313" key="5">
    <source>
        <dbReference type="Proteomes" id="UP001497045"/>
    </source>
</evidence>
<feature type="transmembrane region" description="Helical" evidence="3">
    <location>
        <begin position="18"/>
        <end position="37"/>
    </location>
</feature>
<feature type="transmembrane region" description="Helical" evidence="3">
    <location>
        <begin position="43"/>
        <end position="64"/>
    </location>
</feature>
<reference evidence="4 5" key="1">
    <citation type="submission" date="2024-04" db="EMBL/GenBank/DDBJ databases">
        <title>Aurantiacibacter sp. DGU6 16S ribosomal RNA gene Genome sequencing and assembly.</title>
        <authorList>
            <person name="Park S."/>
        </authorList>
    </citation>
    <scope>NUCLEOTIDE SEQUENCE [LARGE SCALE GENOMIC DNA]</scope>
    <source>
        <strain evidence="4 5">DGU6</strain>
    </source>
</reference>
<keyword evidence="5" id="KW-1185">Reference proteome</keyword>
<evidence type="ECO:0000256" key="1">
    <source>
        <dbReference type="SAM" id="Coils"/>
    </source>
</evidence>
<evidence type="ECO:0000313" key="4">
    <source>
        <dbReference type="EMBL" id="MEL1249081.1"/>
    </source>
</evidence>
<evidence type="ECO:0008006" key="6">
    <source>
        <dbReference type="Google" id="ProtNLM"/>
    </source>
</evidence>
<keyword evidence="3" id="KW-1133">Transmembrane helix</keyword>
<gene>
    <name evidence="4" type="ORF">AAEO60_00195</name>
</gene>
<feature type="compositionally biased region" description="Basic and acidic residues" evidence="2">
    <location>
        <begin position="229"/>
        <end position="241"/>
    </location>
</feature>
<protein>
    <recommendedName>
        <fullName evidence="6">Methyl-accepting transducer domain-containing protein</fullName>
    </recommendedName>
</protein>
<comment type="caution">
    <text evidence="4">The sequence shown here is derived from an EMBL/GenBank/DDBJ whole genome shotgun (WGS) entry which is preliminary data.</text>
</comment>
<proteinExistence type="predicted"/>
<accession>A0ABU9I9H8</accession>
<feature type="transmembrane region" description="Helical" evidence="3">
    <location>
        <begin position="76"/>
        <end position="95"/>
    </location>
</feature>
<organism evidence="4 5">
    <name type="scientific">Aurantiacibacter gilvus</name>
    <dbReference type="NCBI Taxonomy" id="3139141"/>
    <lineage>
        <taxon>Bacteria</taxon>
        <taxon>Pseudomonadati</taxon>
        <taxon>Pseudomonadota</taxon>
        <taxon>Alphaproteobacteria</taxon>
        <taxon>Sphingomonadales</taxon>
        <taxon>Erythrobacteraceae</taxon>
        <taxon>Aurantiacibacter</taxon>
    </lineage>
</organism>
<evidence type="ECO:0000256" key="2">
    <source>
        <dbReference type="SAM" id="MobiDB-lite"/>
    </source>
</evidence>
<keyword evidence="1" id="KW-0175">Coiled coil</keyword>
<feature type="region of interest" description="Disordered" evidence="2">
    <location>
        <begin position="223"/>
        <end position="248"/>
    </location>
</feature>
<sequence>MVALRDTLQTKMLGDRGLFFLFSLGGSVLIVLLKALTGLRMEWIAVGAIALMILYAYLVSSKGVGKLRADQAGDNCYYLGLIYTLSSLAYAIFTFDPSETATVIVQGFGVALATTILGLILRVFFNQSRADIHDIEEDVRFELVEAASRVKSQLTQVSEGFADFSLGLQQSMNEVQQAAAKSIEDSSKKSVDVVEQLASSAGESLQSQAEEFKEQVAALTKATNTSKNALERHSTSLEKLTEQQQSSAESLETIKETVAATAAIGEELKSQQQAMAAMQVAMEDVGKKLLESSMSLGSATQGTVSSLAQLAAQLKERVAELEAAPTKTMDPALAAIARAAERLEASIDSVAQKHDDVRQNIEAQSESLLEKIAQHNAALEEQLERSRDGFNRVQDGLVSVVDNLRAEVGRQEQA</sequence>
<evidence type="ECO:0000256" key="3">
    <source>
        <dbReference type="SAM" id="Phobius"/>
    </source>
</evidence>
<name>A0ABU9I9H8_9SPHN</name>
<keyword evidence="3" id="KW-0812">Transmembrane</keyword>
<dbReference type="RefSeq" id="WP_341671622.1">
    <property type="nucleotide sequence ID" value="NZ_JBBYHV010000001.1"/>
</dbReference>
<dbReference type="Proteomes" id="UP001497045">
    <property type="component" value="Unassembled WGS sequence"/>
</dbReference>
<keyword evidence="3" id="KW-0472">Membrane</keyword>